<evidence type="ECO:0000256" key="2">
    <source>
        <dbReference type="SAM" id="MobiDB-lite"/>
    </source>
</evidence>
<feature type="compositionally biased region" description="Polar residues" evidence="2">
    <location>
        <begin position="97"/>
        <end position="127"/>
    </location>
</feature>
<protein>
    <submittedName>
        <fullName evidence="3">Uncharacterized protein</fullName>
    </submittedName>
</protein>
<dbReference type="EMBL" id="MU854389">
    <property type="protein sequence ID" value="KAK4039879.1"/>
    <property type="molecule type" value="Genomic_DNA"/>
</dbReference>
<dbReference type="AlphaFoldDB" id="A0AAN6PF85"/>
<feature type="coiled-coil region" evidence="1">
    <location>
        <begin position="162"/>
        <end position="246"/>
    </location>
</feature>
<sequence>MVRSRPPAAINASMAASTASTIMTRQTSDLPLRNYPTSSSPGLSSPAATHSTPNVSAPPPEALSSSIAVESGGGTRDANPSSATINEVIYEAHSLYQPRSRTPSRNNGKIQGPVRSNTLTTRRSPSQGRPGPFPRRDLSPTAQALNEKVHKYLYSMNPPSHTEELVKENRSLHQRIAALQRTETDLLNENQDLARKLSSTQKRYETRRQHWKEELAKWETVFEARIKDLESRLAEQEEELARIALDRSRETGLNDTAITSWFAAKETAWREWVDDFAHQDPNRVQSGLHPLQLRELCEGVKDFVRLTDKGELPEELLAPPDNDGVRTARLLLHGMLANFIVSETLESPFWVFDVISTNPHELESPSVPRLNSMSPVGFRMDLAMWNFSIAPPLPGGNQNANAWRTSLMKAFCEGGMSTEIDSVLLTDDSHLLAEARVRHAGRLKDSFLRGPARFLLQDQEAAGIEKLERRLVQEIDAALRFSCQLWCRQGTLQVRRLRDLADTAFNSTSDNMQLCQAQAPLRSQPTGRAVDSRDASPGYHDDHSVIMVVQPSVGVSMSSGTSKPSKDAKGSTRIWAKASVLVATPNPPMREPPPPPPAQATASPDTASVKAMVGTPISLALVEFPKAF</sequence>
<evidence type="ECO:0000313" key="3">
    <source>
        <dbReference type="EMBL" id="KAK4039879.1"/>
    </source>
</evidence>
<feature type="region of interest" description="Disordered" evidence="2">
    <location>
        <begin position="521"/>
        <end position="541"/>
    </location>
</feature>
<evidence type="ECO:0000256" key="1">
    <source>
        <dbReference type="SAM" id="Coils"/>
    </source>
</evidence>
<evidence type="ECO:0000313" key="4">
    <source>
        <dbReference type="Proteomes" id="UP001303115"/>
    </source>
</evidence>
<gene>
    <name evidence="3" type="ORF">C8A01DRAFT_16192</name>
</gene>
<accession>A0AAN6PF85</accession>
<feature type="region of interest" description="Disordered" evidence="2">
    <location>
        <begin position="1"/>
        <end position="81"/>
    </location>
</feature>
<feature type="compositionally biased region" description="Basic and acidic residues" evidence="2">
    <location>
        <begin position="530"/>
        <end position="541"/>
    </location>
</feature>
<feature type="compositionally biased region" description="Low complexity" evidence="2">
    <location>
        <begin position="8"/>
        <end position="24"/>
    </location>
</feature>
<name>A0AAN6PF85_9PEZI</name>
<keyword evidence="1" id="KW-0175">Coiled coil</keyword>
<keyword evidence="4" id="KW-1185">Reference proteome</keyword>
<feature type="region of interest" description="Disordered" evidence="2">
    <location>
        <begin position="94"/>
        <end position="139"/>
    </location>
</feature>
<feature type="compositionally biased region" description="Pro residues" evidence="2">
    <location>
        <begin position="585"/>
        <end position="598"/>
    </location>
</feature>
<comment type="caution">
    <text evidence="3">The sequence shown here is derived from an EMBL/GenBank/DDBJ whole genome shotgun (WGS) entry which is preliminary data.</text>
</comment>
<reference evidence="4" key="1">
    <citation type="journal article" date="2023" name="Mol. Phylogenet. Evol.">
        <title>Genome-scale phylogeny and comparative genomics of the fungal order Sordariales.</title>
        <authorList>
            <person name="Hensen N."/>
            <person name="Bonometti L."/>
            <person name="Westerberg I."/>
            <person name="Brannstrom I.O."/>
            <person name="Guillou S."/>
            <person name="Cros-Aarteil S."/>
            <person name="Calhoun S."/>
            <person name="Haridas S."/>
            <person name="Kuo A."/>
            <person name="Mondo S."/>
            <person name="Pangilinan J."/>
            <person name="Riley R."/>
            <person name="LaButti K."/>
            <person name="Andreopoulos B."/>
            <person name="Lipzen A."/>
            <person name="Chen C."/>
            <person name="Yan M."/>
            <person name="Daum C."/>
            <person name="Ng V."/>
            <person name="Clum A."/>
            <person name="Steindorff A."/>
            <person name="Ohm R.A."/>
            <person name="Martin F."/>
            <person name="Silar P."/>
            <person name="Natvig D.O."/>
            <person name="Lalanne C."/>
            <person name="Gautier V."/>
            <person name="Ament-Velasquez S.L."/>
            <person name="Kruys A."/>
            <person name="Hutchinson M.I."/>
            <person name="Powell A.J."/>
            <person name="Barry K."/>
            <person name="Miller A.N."/>
            <person name="Grigoriev I.V."/>
            <person name="Debuchy R."/>
            <person name="Gladieux P."/>
            <person name="Hiltunen Thoren M."/>
            <person name="Johannesson H."/>
        </authorList>
    </citation>
    <scope>NUCLEOTIDE SEQUENCE [LARGE SCALE GENOMIC DNA]</scope>
    <source>
        <strain evidence="4">CBS 284.82</strain>
    </source>
</reference>
<organism evidence="3 4">
    <name type="scientific">Parachaetomium inaequale</name>
    <dbReference type="NCBI Taxonomy" id="2588326"/>
    <lineage>
        <taxon>Eukaryota</taxon>
        <taxon>Fungi</taxon>
        <taxon>Dikarya</taxon>
        <taxon>Ascomycota</taxon>
        <taxon>Pezizomycotina</taxon>
        <taxon>Sordariomycetes</taxon>
        <taxon>Sordariomycetidae</taxon>
        <taxon>Sordariales</taxon>
        <taxon>Chaetomiaceae</taxon>
        <taxon>Parachaetomium</taxon>
    </lineage>
</organism>
<proteinExistence type="predicted"/>
<feature type="region of interest" description="Disordered" evidence="2">
    <location>
        <begin position="584"/>
        <end position="607"/>
    </location>
</feature>
<feature type="compositionally biased region" description="Polar residues" evidence="2">
    <location>
        <begin position="25"/>
        <end position="55"/>
    </location>
</feature>
<dbReference type="Proteomes" id="UP001303115">
    <property type="component" value="Unassembled WGS sequence"/>
</dbReference>